<sequence length="62" mass="6417">MKIKTIATSVMMAMALTISTAATNSYAQPATSSVQPEPSNIQQSPFSPPMPLGCGDGPCFVI</sequence>
<evidence type="ECO:0000313" key="3">
    <source>
        <dbReference type="EMBL" id="MBB6144003.1"/>
    </source>
</evidence>
<feature type="compositionally biased region" description="Polar residues" evidence="1">
    <location>
        <begin position="29"/>
        <end position="45"/>
    </location>
</feature>
<reference evidence="3 4" key="1">
    <citation type="submission" date="2020-08" db="EMBL/GenBank/DDBJ databases">
        <title>Genomic Encyclopedia of Type Strains, Phase IV (KMG-IV): sequencing the most valuable type-strain genomes for metagenomic binning, comparative biology and taxonomic classification.</title>
        <authorList>
            <person name="Goeker M."/>
        </authorList>
    </citation>
    <scope>NUCLEOTIDE SEQUENCE [LARGE SCALE GENOMIC DNA]</scope>
    <source>
        <strain evidence="3 4">DSM 103733</strain>
    </source>
</reference>
<comment type="caution">
    <text evidence="3">The sequence shown here is derived from an EMBL/GenBank/DDBJ whole genome shotgun (WGS) entry which is preliminary data.</text>
</comment>
<proteinExistence type="predicted"/>
<keyword evidence="2" id="KW-0732">Signal</keyword>
<gene>
    <name evidence="3" type="ORF">HNQ77_001952</name>
</gene>
<accession>A0A841JRG6</accession>
<name>A0A841JRG6_9BACT</name>
<organism evidence="3 4">
    <name type="scientific">Silvibacterium bohemicum</name>
    <dbReference type="NCBI Taxonomy" id="1577686"/>
    <lineage>
        <taxon>Bacteria</taxon>
        <taxon>Pseudomonadati</taxon>
        <taxon>Acidobacteriota</taxon>
        <taxon>Terriglobia</taxon>
        <taxon>Terriglobales</taxon>
        <taxon>Acidobacteriaceae</taxon>
        <taxon>Silvibacterium</taxon>
    </lineage>
</organism>
<dbReference type="EMBL" id="JACHEK010000003">
    <property type="protein sequence ID" value="MBB6144003.1"/>
    <property type="molecule type" value="Genomic_DNA"/>
</dbReference>
<feature type="region of interest" description="Disordered" evidence="1">
    <location>
        <begin position="29"/>
        <end position="50"/>
    </location>
</feature>
<dbReference type="Proteomes" id="UP000538666">
    <property type="component" value="Unassembled WGS sequence"/>
</dbReference>
<evidence type="ECO:0000256" key="1">
    <source>
        <dbReference type="SAM" id="MobiDB-lite"/>
    </source>
</evidence>
<feature type="signal peptide" evidence="2">
    <location>
        <begin position="1"/>
        <end position="27"/>
    </location>
</feature>
<dbReference type="AlphaFoldDB" id="A0A841JRG6"/>
<keyword evidence="4" id="KW-1185">Reference proteome</keyword>
<protein>
    <submittedName>
        <fullName evidence="3">Uncharacterized protein</fullName>
    </submittedName>
</protein>
<evidence type="ECO:0000256" key="2">
    <source>
        <dbReference type="SAM" id="SignalP"/>
    </source>
</evidence>
<feature type="chain" id="PRO_5032433116" evidence="2">
    <location>
        <begin position="28"/>
        <end position="62"/>
    </location>
</feature>
<evidence type="ECO:0000313" key="4">
    <source>
        <dbReference type="Proteomes" id="UP000538666"/>
    </source>
</evidence>